<keyword evidence="6" id="KW-1185">Reference proteome</keyword>
<evidence type="ECO:0000259" key="3">
    <source>
        <dbReference type="PROSITE" id="PS50812"/>
    </source>
</evidence>
<dbReference type="GO" id="GO:0005634">
    <property type="term" value="C:nucleus"/>
    <property type="evidence" value="ECO:0007669"/>
    <property type="project" value="TreeGrafter"/>
</dbReference>
<evidence type="ECO:0008006" key="7">
    <source>
        <dbReference type="Google" id="ProtNLM"/>
    </source>
</evidence>
<feature type="compositionally biased region" description="Low complexity" evidence="2">
    <location>
        <begin position="15"/>
        <end position="52"/>
    </location>
</feature>
<reference evidence="5" key="1">
    <citation type="submission" date="2021-12" db="EMBL/GenBank/DDBJ databases">
        <authorList>
            <person name="King R."/>
        </authorList>
    </citation>
    <scope>NUCLEOTIDE SEQUENCE</scope>
</reference>
<dbReference type="Gene3D" id="2.30.30.140">
    <property type="match status" value="1"/>
</dbReference>
<dbReference type="GO" id="GO:0003677">
    <property type="term" value="F:DNA binding"/>
    <property type="evidence" value="ECO:0007669"/>
    <property type="project" value="InterPro"/>
</dbReference>
<feature type="region of interest" description="Disordered" evidence="2">
    <location>
        <begin position="1198"/>
        <end position="1251"/>
    </location>
</feature>
<dbReference type="SMART" id="SM00391">
    <property type="entry name" value="MBD"/>
    <property type="match status" value="1"/>
</dbReference>
<dbReference type="PANTHER" id="PTHR16112">
    <property type="entry name" value="METHYL-CPG BINDING PROTEIN, DROSOPHILA"/>
    <property type="match status" value="1"/>
</dbReference>
<proteinExistence type="predicted"/>
<feature type="compositionally biased region" description="Low complexity" evidence="2">
    <location>
        <begin position="2170"/>
        <end position="2182"/>
    </location>
</feature>
<evidence type="ECO:0000256" key="1">
    <source>
        <dbReference type="SAM" id="Coils"/>
    </source>
</evidence>
<dbReference type="SMART" id="SM00293">
    <property type="entry name" value="PWWP"/>
    <property type="match status" value="1"/>
</dbReference>
<feature type="compositionally biased region" description="Polar residues" evidence="2">
    <location>
        <begin position="1235"/>
        <end position="1244"/>
    </location>
</feature>
<feature type="region of interest" description="Disordered" evidence="2">
    <location>
        <begin position="1403"/>
        <end position="1429"/>
    </location>
</feature>
<evidence type="ECO:0000259" key="4">
    <source>
        <dbReference type="PROSITE" id="PS50982"/>
    </source>
</evidence>
<dbReference type="CDD" id="cd20141">
    <property type="entry name" value="PWWP_MBD5"/>
    <property type="match status" value="1"/>
</dbReference>
<feature type="region of interest" description="Disordered" evidence="2">
    <location>
        <begin position="1283"/>
        <end position="1309"/>
    </location>
</feature>
<keyword evidence="1" id="KW-0175">Coiled coil</keyword>
<dbReference type="GO" id="GO:0003682">
    <property type="term" value="F:chromatin binding"/>
    <property type="evidence" value="ECO:0007669"/>
    <property type="project" value="TreeGrafter"/>
</dbReference>
<dbReference type="InterPro" id="IPR001739">
    <property type="entry name" value="Methyl_CpG_DNA-bd"/>
</dbReference>
<feature type="domain" description="PWWP" evidence="3">
    <location>
        <begin position="2344"/>
        <end position="2399"/>
    </location>
</feature>
<dbReference type="PROSITE" id="PS50982">
    <property type="entry name" value="MBD"/>
    <property type="match status" value="1"/>
</dbReference>
<feature type="region of interest" description="Disordered" evidence="2">
    <location>
        <begin position="2300"/>
        <end position="2331"/>
    </location>
</feature>
<feature type="compositionally biased region" description="Basic and acidic residues" evidence="2">
    <location>
        <begin position="1406"/>
        <end position="1421"/>
    </location>
</feature>
<dbReference type="InterPro" id="IPR000313">
    <property type="entry name" value="PWWP_dom"/>
</dbReference>
<evidence type="ECO:0000256" key="2">
    <source>
        <dbReference type="SAM" id="MobiDB-lite"/>
    </source>
</evidence>
<feature type="region of interest" description="Disordered" evidence="2">
    <location>
        <begin position="2119"/>
        <end position="2186"/>
    </location>
</feature>
<name>A0A9P0C741_BEMTA</name>
<feature type="compositionally biased region" description="Low complexity" evidence="2">
    <location>
        <begin position="2260"/>
        <end position="2281"/>
    </location>
</feature>
<feature type="compositionally biased region" description="Polar residues" evidence="2">
    <location>
        <begin position="1"/>
        <end position="11"/>
    </location>
</feature>
<dbReference type="PROSITE" id="PS50812">
    <property type="entry name" value="PWWP"/>
    <property type="match status" value="1"/>
</dbReference>
<feature type="region of interest" description="Disordered" evidence="2">
    <location>
        <begin position="1"/>
        <end position="52"/>
    </location>
</feature>
<feature type="compositionally biased region" description="Acidic residues" evidence="2">
    <location>
        <begin position="2319"/>
        <end position="2331"/>
    </location>
</feature>
<feature type="region of interest" description="Disordered" evidence="2">
    <location>
        <begin position="1040"/>
        <end position="1080"/>
    </location>
</feature>
<feature type="region of interest" description="Disordered" evidence="2">
    <location>
        <begin position="1327"/>
        <end position="1382"/>
    </location>
</feature>
<feature type="compositionally biased region" description="Polar residues" evidence="2">
    <location>
        <begin position="2119"/>
        <end position="2169"/>
    </location>
</feature>
<dbReference type="EMBL" id="OU963862">
    <property type="protein sequence ID" value="CAH0754589.1"/>
    <property type="molecule type" value="Genomic_DNA"/>
</dbReference>
<dbReference type="SUPFAM" id="SSF63748">
    <property type="entry name" value="Tudor/PWWP/MBT"/>
    <property type="match status" value="1"/>
</dbReference>
<feature type="coiled-coil region" evidence="1">
    <location>
        <begin position="502"/>
        <end position="555"/>
    </location>
</feature>
<feature type="region of interest" description="Disordered" evidence="2">
    <location>
        <begin position="2241"/>
        <end position="2287"/>
    </location>
</feature>
<gene>
    <name evidence="5" type="ORF">BEMITA_LOCUS1780</name>
</gene>
<feature type="region of interest" description="Disordered" evidence="2">
    <location>
        <begin position="591"/>
        <end position="611"/>
    </location>
</feature>
<dbReference type="GO" id="GO:0010369">
    <property type="term" value="C:chromocenter"/>
    <property type="evidence" value="ECO:0007669"/>
    <property type="project" value="TreeGrafter"/>
</dbReference>
<feature type="region of interest" description="Disordered" evidence="2">
    <location>
        <begin position="320"/>
        <end position="349"/>
    </location>
</feature>
<organism evidence="5 6">
    <name type="scientific">Bemisia tabaci</name>
    <name type="common">Sweetpotato whitefly</name>
    <name type="synonym">Aleurodes tabaci</name>
    <dbReference type="NCBI Taxonomy" id="7038"/>
    <lineage>
        <taxon>Eukaryota</taxon>
        <taxon>Metazoa</taxon>
        <taxon>Ecdysozoa</taxon>
        <taxon>Arthropoda</taxon>
        <taxon>Hexapoda</taxon>
        <taxon>Insecta</taxon>
        <taxon>Pterygota</taxon>
        <taxon>Neoptera</taxon>
        <taxon>Paraneoptera</taxon>
        <taxon>Hemiptera</taxon>
        <taxon>Sternorrhyncha</taxon>
        <taxon>Aleyrodoidea</taxon>
        <taxon>Aleyrodidae</taxon>
        <taxon>Aleyrodinae</taxon>
        <taxon>Bemisia</taxon>
    </lineage>
</organism>
<protein>
    <recommendedName>
        <fullName evidence="7">MBD domain-containing protein</fullName>
    </recommendedName>
</protein>
<dbReference type="PANTHER" id="PTHR16112:SF16">
    <property type="entry name" value="SIX-BANDED, ISOFORM H"/>
    <property type="match status" value="1"/>
</dbReference>
<accession>A0A9P0C741</accession>
<feature type="compositionally biased region" description="Polar residues" evidence="2">
    <location>
        <begin position="1040"/>
        <end position="1076"/>
    </location>
</feature>
<dbReference type="KEGG" id="btab:109033145"/>
<evidence type="ECO:0000313" key="6">
    <source>
        <dbReference type="Proteomes" id="UP001152759"/>
    </source>
</evidence>
<feature type="region of interest" description="Disordered" evidence="2">
    <location>
        <begin position="2431"/>
        <end position="2455"/>
    </location>
</feature>
<dbReference type="Proteomes" id="UP001152759">
    <property type="component" value="Chromosome 1"/>
</dbReference>
<evidence type="ECO:0000313" key="5">
    <source>
        <dbReference type="EMBL" id="CAH0754589.1"/>
    </source>
</evidence>
<dbReference type="Pfam" id="PF00855">
    <property type="entry name" value="PWWP"/>
    <property type="match status" value="1"/>
</dbReference>
<feature type="domain" description="MBD" evidence="4">
    <location>
        <begin position="187"/>
        <end position="257"/>
    </location>
</feature>
<sequence length="2455" mass="265195">MAPLHSMQQITAKEPQQSQLSQQQQQSPQQQQQQQLPQPPQQSLAPLQSSAFQQQTAQLNSFPQTLQNFKKNSVFVMSSTENTQITSSVNNFSRQEILPSGESAESSCSSLSSIGDGTEYNNANVPNNRTFVVNFNNSNSSNVKSSSAFGQIKSANSPPYSGVSVVKVSEPVGGATSRITQLNYNIVTINGVPTISVPHGWKRLNANGTIIYVSPSNTALSTLEQVKTYLQTQGTCKCGLECPIRCDLVFNFDSKICSRPASYKVLPSSLSDLTNLCNHKRKSMSSSASSSSMQAYTLPLQPGAQQPNFDAAGLRRKKRRTGVGSFGSGNVSAQLSADRERLTKESSSSHLMQDWNESVLASAQLSTNSIIGNNLNRLPINYQQSNAPVMNPSQQYIRFNSPSPSGIRPGEQSASNQLIINEDTNSNAPFQNAVYQSFCSTNPTPISVNACAQSSALQRIANDFPNQEGSGSSQVVDCAQNQHHPVSVGVKSPLSQQQLQLLHQQQLQQQQLQQQLQQQQLQQHLQQQLQQQSQQQQIQEQNQQQKLQLQQIQQQQLLQQFQIRNNYQALQQRQVEELGSKNVNNTSLESCSISQSPIQPTQLNPNLESSSKPLVMNTVETLAKSHPKICSSEDPMAIKSELSSSPSVLISNEINHLPNVGTSPFPTNQSNQFQNCNPSLLQSQQIVNTPLITNNQQMNQQSILIPNQNQTVAQHNIVDRSSCQPQINQNNSLPIQNQPSSQHNLILPSHMYPANQQSITVNAQNQILNQQNVLAVNTNQSLSQQNLIGLNQSQVGSQQNLISSNQNHQNVILSNNQNQALSHLSSNITSQDQLLTQQNLMSLSQNQNLVNSNNTTLLQNHNVLSSNSASGFSSQSGNQVDLVNSENNFIRQNASTLQNQQLLAANLVQQRLNQTQMMNQHSFNVNNLSSDQTSLLRQITQNPSQNMVSLHNSGSQIPATKLGLQSPGMSSLIQQDSACSTGSPINSQISLNESVPHGTPNTATIYANHQIPNSPIMVQNSVGLSNAAVAINSSNDCQSIAPSNNVDNQRSTPDANMLHTNDLSRSLSSNPNVNAGNTSSSNISLSNINVIQNQVGSNQNQITLTNPLALSQQVNAVVSLTKNSNPNVMQLQNHNMEQNISSQPGNSGIRQRSIPPWQQNRINALSQQLQVQPSPLEVTQQSANQVQWNDENITFKKATLVKHPTKSPPNPQIAKKPRPVIDSQQHQAMPPNISDRFSPSTSAAPSFMDDPSGYLAQQTALLNSTISRQTGLLSFNCDTPNMQLTSNRNATNPGSKNAGSSQGSDSTFVSFPDSSVNLANRKFLESQNSNQVSCDRSSTATNELSQQPVTSSSIRTSGTLNSLQNSLDPCSPVQGGTVSTSIQSPIQSERCVTDANPVLPLVPNVETKDAKNESDTKEENSRPTGSRLPTVVTTMASGHTVSSNTITSVLAGRTNTATVSINAPASNSSPVIPSIITTNFTTTMTATSCPSVTAATKSPLEMVQSVVSSIQIPSSTSQNSNSNETKMQTQPTSHILVSSNGHFIVASSSNQNLPKAHQPSNQVPSIVSQANSSITQVLPLNVGSQQVLNQPTVLVNNFSPLLFQQGLINVDGTVNAVQIPQLTVATNNVLQANQLIDECRSNNGQFSPRQHTLLSPDSLNNKRKNLNKKRKVAAPTVASMLQIASQQNPPGSQIGNIPGSMMTVQQAQPQPSFSTQQTAPMLQTLILPNKNGQFTNGQPMIATANVLQPLNLVPNFPTIQQFIVPTALGGMVMTASDGTATLLQDGLHLNVLTPVQNHTGAVFNNSQNILAASPAGMVLRAPTVQTSSGKLQIQTTPNGQLIATNSPNQFIVGGGSNNAFAGQLSPIVASVSPSHSFASPNGNNCNQRQEFIQCITSGPRTPTLMVPCSITPQQCSPQNTTVVQRNTTIVQQQMTMVSNNNQQNVLENQQNQASNLNQQNLQILHSDQGKSNHGNPVIITTDKNNSSFILSPKTASDKSTHYIIHQSNVNDKPGASQSQPSFIISNAAPDDDKSVCGNFLLSSTSSHSDKLSSQNKIILNAGTGQNNIILDPKRQQQNNFLKQSVSTQTASTNTINQQNSSSNVSTNLVVATNNTFSQTSSTPFYSVSPPDTTTHSPIDSNTAPSPGSTSGKPETPSSSVNIGSLDENNLSPTSTTIPTSLSDSKNYQTQPMVHYVSSSNEQEIPSDWSDSSANNQTWTENKYLNNLNTLFLSAAPSSTASSQEHRFSRGLGSEKSPINSAHVESSSSTSPVQSYDSISSHHSSKNNTRNYMFERKITNLQQNPSSMDHRVSTMTADEGNNDSDADSTSELEVEGETKLLGLSEGDLVWGAARGFPSWPGKLVGPAPTPGRVWVRWFGGPNSAQLSEVEPKTLKTLSEGLEAHHRACKKFRKSRKLNSQLENAIQEAMAELDRMSETPEQGAPLPPVNATPRRHR</sequence>